<evidence type="ECO:0000313" key="1">
    <source>
        <dbReference type="EMBL" id="CZR54603.1"/>
    </source>
</evidence>
<proteinExistence type="predicted"/>
<name>A0A1L7WPA0_9HELO</name>
<evidence type="ECO:0000313" key="2">
    <source>
        <dbReference type="Proteomes" id="UP000184330"/>
    </source>
</evidence>
<keyword evidence="2" id="KW-1185">Reference proteome</keyword>
<gene>
    <name evidence="1" type="ORF">PAC_04487</name>
</gene>
<dbReference type="EMBL" id="FJOG01000005">
    <property type="protein sequence ID" value="CZR54603.1"/>
    <property type="molecule type" value="Genomic_DNA"/>
</dbReference>
<organism evidence="1 2">
    <name type="scientific">Phialocephala subalpina</name>
    <dbReference type="NCBI Taxonomy" id="576137"/>
    <lineage>
        <taxon>Eukaryota</taxon>
        <taxon>Fungi</taxon>
        <taxon>Dikarya</taxon>
        <taxon>Ascomycota</taxon>
        <taxon>Pezizomycotina</taxon>
        <taxon>Leotiomycetes</taxon>
        <taxon>Helotiales</taxon>
        <taxon>Mollisiaceae</taxon>
        <taxon>Phialocephala</taxon>
        <taxon>Phialocephala fortinii species complex</taxon>
    </lineage>
</organism>
<dbReference type="Proteomes" id="UP000184330">
    <property type="component" value="Unassembled WGS sequence"/>
</dbReference>
<reference evidence="1 2" key="1">
    <citation type="submission" date="2016-03" db="EMBL/GenBank/DDBJ databases">
        <authorList>
            <person name="Ploux O."/>
        </authorList>
    </citation>
    <scope>NUCLEOTIDE SEQUENCE [LARGE SCALE GENOMIC DNA]</scope>
    <source>
        <strain evidence="1 2">UAMH 11012</strain>
    </source>
</reference>
<sequence length="129" mass="13269">MNNGTSCGQPYETSGGPPNSCAYTPGNFSITTQSAIETCCGGPPYAYNPINDPPGCFQACNIKNGSTADELEQNKNTLMSRLNAAGVVNVYCSTTPPKAGSGDRVHRGSASWSTIVAVGVLVGTSLFAL</sequence>
<dbReference type="OrthoDB" id="3535506at2759"/>
<protein>
    <submittedName>
        <fullName evidence="1">Uncharacterized protein</fullName>
    </submittedName>
</protein>
<accession>A0A1L7WPA0</accession>
<dbReference type="AlphaFoldDB" id="A0A1L7WPA0"/>